<dbReference type="Gene3D" id="3.40.50.10860">
    <property type="entry name" value="Leucine Dehydrogenase, chain A, domain 1"/>
    <property type="match status" value="1"/>
</dbReference>
<dbReference type="RefSeq" id="WP_379911726.1">
    <property type="nucleotide sequence ID" value="NZ_JBHSWE010000001.1"/>
</dbReference>
<evidence type="ECO:0000256" key="6">
    <source>
        <dbReference type="ARBA" id="ARBA00049442"/>
    </source>
</evidence>
<dbReference type="PANTHER" id="PTHR21089">
    <property type="entry name" value="SHIKIMATE DEHYDROGENASE"/>
    <property type="match status" value="1"/>
</dbReference>
<name>A0ABW2A7H1_9GAMM</name>
<evidence type="ECO:0000256" key="4">
    <source>
        <dbReference type="ARBA" id="ARBA00023002"/>
    </source>
</evidence>
<keyword evidence="4" id="KW-0560">Oxidoreductase</keyword>
<comment type="caution">
    <text evidence="9">The sequence shown here is derived from an EMBL/GenBank/DDBJ whole genome shotgun (WGS) entry which is preliminary data.</text>
</comment>
<organism evidence="9 10">
    <name type="scientific">Marinobacterium aestuariivivens</name>
    <dbReference type="NCBI Taxonomy" id="1698799"/>
    <lineage>
        <taxon>Bacteria</taxon>
        <taxon>Pseudomonadati</taxon>
        <taxon>Pseudomonadota</taxon>
        <taxon>Gammaproteobacteria</taxon>
        <taxon>Oceanospirillales</taxon>
        <taxon>Oceanospirillaceae</taxon>
        <taxon>Marinobacterium</taxon>
    </lineage>
</organism>
<evidence type="ECO:0000256" key="1">
    <source>
        <dbReference type="ARBA" id="ARBA00004871"/>
    </source>
</evidence>
<dbReference type="Gene3D" id="3.40.50.720">
    <property type="entry name" value="NAD(P)-binding Rossmann-like Domain"/>
    <property type="match status" value="1"/>
</dbReference>
<dbReference type="Pfam" id="PF08501">
    <property type="entry name" value="Shikimate_dh_N"/>
    <property type="match status" value="1"/>
</dbReference>
<keyword evidence="3" id="KW-0521">NADP</keyword>
<dbReference type="PANTHER" id="PTHR21089:SF1">
    <property type="entry name" value="BIFUNCTIONAL 3-DEHYDROQUINATE DEHYDRATASE_SHIKIMATE DEHYDROGENASE, CHLOROPLASTIC"/>
    <property type="match status" value="1"/>
</dbReference>
<dbReference type="InterPro" id="IPR006151">
    <property type="entry name" value="Shikm_DH/Glu-tRNA_Rdtase"/>
</dbReference>
<dbReference type="CDD" id="cd01065">
    <property type="entry name" value="NAD_bind_Shikimate_DH"/>
    <property type="match status" value="1"/>
</dbReference>
<reference evidence="10" key="1">
    <citation type="journal article" date="2019" name="Int. J. Syst. Evol. Microbiol.">
        <title>The Global Catalogue of Microorganisms (GCM) 10K type strain sequencing project: providing services to taxonomists for standard genome sequencing and annotation.</title>
        <authorList>
            <consortium name="The Broad Institute Genomics Platform"/>
            <consortium name="The Broad Institute Genome Sequencing Center for Infectious Disease"/>
            <person name="Wu L."/>
            <person name="Ma J."/>
        </authorList>
    </citation>
    <scope>NUCLEOTIDE SEQUENCE [LARGE SCALE GENOMIC DNA]</scope>
    <source>
        <strain evidence="10">NBRC 111756</strain>
    </source>
</reference>
<keyword evidence="5" id="KW-0028">Amino-acid biosynthesis</keyword>
<evidence type="ECO:0000259" key="7">
    <source>
        <dbReference type="Pfam" id="PF01488"/>
    </source>
</evidence>
<evidence type="ECO:0000256" key="5">
    <source>
        <dbReference type="ARBA" id="ARBA00023141"/>
    </source>
</evidence>
<comment type="catalytic activity">
    <reaction evidence="6">
        <text>shikimate + NADP(+) = 3-dehydroshikimate + NADPH + H(+)</text>
        <dbReference type="Rhea" id="RHEA:17737"/>
        <dbReference type="ChEBI" id="CHEBI:15378"/>
        <dbReference type="ChEBI" id="CHEBI:16630"/>
        <dbReference type="ChEBI" id="CHEBI:36208"/>
        <dbReference type="ChEBI" id="CHEBI:57783"/>
        <dbReference type="ChEBI" id="CHEBI:58349"/>
        <dbReference type="EC" id="1.1.1.25"/>
    </reaction>
</comment>
<evidence type="ECO:0000256" key="2">
    <source>
        <dbReference type="ARBA" id="ARBA00012962"/>
    </source>
</evidence>
<evidence type="ECO:0000313" key="10">
    <source>
        <dbReference type="Proteomes" id="UP001596422"/>
    </source>
</evidence>
<dbReference type="Proteomes" id="UP001596422">
    <property type="component" value="Unassembled WGS sequence"/>
</dbReference>
<dbReference type="SUPFAM" id="SSF51735">
    <property type="entry name" value="NAD(P)-binding Rossmann-fold domains"/>
    <property type="match status" value="1"/>
</dbReference>
<dbReference type="EMBL" id="JBHSWE010000001">
    <property type="protein sequence ID" value="MFC6673363.1"/>
    <property type="molecule type" value="Genomic_DNA"/>
</dbReference>
<sequence>MENLLIPSPQGTTRVFVVLGDPVAQVKAPELMNRVFVANGVDAVMVPVHVHPCELPTVMPGLKQIANLDGMLITIPHKFDVCAHIDTASEMVSLSGAANALRREIDGSWSGENFDGLGFVAGLMQQGHDPAGKIVTLVGSGGAGVAIAAALLQAGVQRLNVTDLSKEKASRLAQRLNARYNGRVDASVTPQLQDADIVINSTPMGLRETDPLPFDVDRLHNETLVADIIMKPAQTRLLKHAAQRGLRVHQGIHMLAPQIEMYREYFRVPFVGEHSVGENPRY</sequence>
<dbReference type="Pfam" id="PF01488">
    <property type="entry name" value="Shikimate_DH"/>
    <property type="match status" value="1"/>
</dbReference>
<gene>
    <name evidence="9" type="ORF">ACFQDL_27185</name>
</gene>
<dbReference type="InterPro" id="IPR022893">
    <property type="entry name" value="Shikimate_DH_fam"/>
</dbReference>
<feature type="domain" description="Quinate/shikimate 5-dehydrogenase/glutamyl-tRNA reductase" evidence="7">
    <location>
        <begin position="131"/>
        <end position="202"/>
    </location>
</feature>
<keyword evidence="10" id="KW-1185">Reference proteome</keyword>
<accession>A0ABW2A7H1</accession>
<dbReference type="InterPro" id="IPR013708">
    <property type="entry name" value="Shikimate_DH-bd_N"/>
</dbReference>
<proteinExistence type="predicted"/>
<evidence type="ECO:0000313" key="9">
    <source>
        <dbReference type="EMBL" id="MFC6673363.1"/>
    </source>
</evidence>
<dbReference type="InterPro" id="IPR036291">
    <property type="entry name" value="NAD(P)-bd_dom_sf"/>
</dbReference>
<evidence type="ECO:0000259" key="8">
    <source>
        <dbReference type="Pfam" id="PF08501"/>
    </source>
</evidence>
<feature type="domain" description="Shikimate dehydrogenase substrate binding N-terminal" evidence="8">
    <location>
        <begin position="18"/>
        <end position="100"/>
    </location>
</feature>
<dbReference type="EC" id="1.1.1.25" evidence="2"/>
<keyword evidence="5" id="KW-0057">Aromatic amino acid biosynthesis</keyword>
<dbReference type="SUPFAM" id="SSF53223">
    <property type="entry name" value="Aminoacid dehydrogenase-like, N-terminal domain"/>
    <property type="match status" value="1"/>
</dbReference>
<dbReference type="InterPro" id="IPR046346">
    <property type="entry name" value="Aminoacid_DH-like_N_sf"/>
</dbReference>
<evidence type="ECO:0000256" key="3">
    <source>
        <dbReference type="ARBA" id="ARBA00022857"/>
    </source>
</evidence>
<comment type="pathway">
    <text evidence="1">Metabolic intermediate biosynthesis; chorismate biosynthesis; chorismate from D-erythrose 4-phosphate and phosphoenolpyruvate: step 4/7.</text>
</comment>
<protein>
    <recommendedName>
        <fullName evidence="2">shikimate dehydrogenase (NADP(+))</fullName>
        <ecNumber evidence="2">1.1.1.25</ecNumber>
    </recommendedName>
</protein>